<accession>A0A3B1DDJ5</accession>
<evidence type="ECO:0000313" key="1">
    <source>
        <dbReference type="EMBL" id="VAX34114.1"/>
    </source>
</evidence>
<proteinExistence type="predicted"/>
<reference evidence="1" key="1">
    <citation type="submission" date="2018-06" db="EMBL/GenBank/DDBJ databases">
        <authorList>
            <person name="Zhirakovskaya E."/>
        </authorList>
    </citation>
    <scope>NUCLEOTIDE SEQUENCE</scope>
</reference>
<organism evidence="1">
    <name type="scientific">hydrothermal vent metagenome</name>
    <dbReference type="NCBI Taxonomy" id="652676"/>
    <lineage>
        <taxon>unclassified sequences</taxon>
        <taxon>metagenomes</taxon>
        <taxon>ecological metagenomes</taxon>
    </lineage>
</organism>
<sequence length="158" mass="17098">MSIRHFKFKYVLPLIAILFLWSCGDVSAPPGSTITIDPPSLSIVSVIDENGNSPVKNSTQYYTVTVVDKDGNPVGDVKLAISFVWASPNPYNLVQLYKGDVPVASPFEATTDEFGSYKFRLDFISGEQYEYTGDLEVRSGAAFAASTLDVTVGTATTP</sequence>
<gene>
    <name evidence="1" type="ORF">MNBD_NITROSPIRAE03-759</name>
</gene>
<dbReference type="AlphaFoldDB" id="A0A3B1DDJ5"/>
<protein>
    <submittedName>
        <fullName evidence="1">Uncharacterized protein</fullName>
    </submittedName>
</protein>
<dbReference type="EMBL" id="UOGI01000258">
    <property type="protein sequence ID" value="VAX34114.1"/>
    <property type="molecule type" value="Genomic_DNA"/>
</dbReference>
<name>A0A3B1DDJ5_9ZZZZ</name>